<protein>
    <submittedName>
        <fullName evidence="1">Uncharacterized protein</fullName>
    </submittedName>
</protein>
<reference evidence="1 2" key="1">
    <citation type="submission" date="2015-09" db="EMBL/GenBank/DDBJ databases">
        <authorList>
            <consortium name="Swine Surveillance"/>
        </authorList>
    </citation>
    <scope>NUCLEOTIDE SEQUENCE [LARGE SCALE GENOMIC DNA]</scope>
    <source>
        <strain evidence="1 2">CECT 4357</strain>
    </source>
</reference>
<dbReference type="AlphaFoldDB" id="A0A0P1FFX4"/>
<evidence type="ECO:0000313" key="2">
    <source>
        <dbReference type="Proteomes" id="UP000051587"/>
    </source>
</evidence>
<evidence type="ECO:0000313" key="1">
    <source>
        <dbReference type="EMBL" id="CUH66840.1"/>
    </source>
</evidence>
<proteinExistence type="predicted"/>
<organism evidence="1 2">
    <name type="scientific">Thalassovita gelatinovora</name>
    <name type="common">Thalassobius gelatinovorus</name>
    <dbReference type="NCBI Taxonomy" id="53501"/>
    <lineage>
        <taxon>Bacteria</taxon>
        <taxon>Pseudomonadati</taxon>
        <taxon>Pseudomonadota</taxon>
        <taxon>Alphaproteobacteria</taxon>
        <taxon>Rhodobacterales</taxon>
        <taxon>Roseobacteraceae</taxon>
        <taxon>Thalassovita</taxon>
    </lineage>
</organism>
<sequence length="85" mass="9535">MAYHDRALGPDECHPITGVQLNPRKVERKALNFEEAVTAHILRLQGKTFTQIVHYLGTNANRVGEVFRGEAHPDAGKEALRLMTQ</sequence>
<dbReference type="Proteomes" id="UP000051587">
    <property type="component" value="Unassembled WGS sequence"/>
</dbReference>
<keyword evidence="2" id="KW-1185">Reference proteome</keyword>
<accession>A0A0P1FFX4</accession>
<name>A0A0P1FFX4_THAGE</name>
<gene>
    <name evidence="1" type="ORF">TG4357_02671</name>
</gene>
<dbReference type="EMBL" id="CYSA01000025">
    <property type="protein sequence ID" value="CUH66840.1"/>
    <property type="molecule type" value="Genomic_DNA"/>
</dbReference>